<feature type="transmembrane region" description="Helical" evidence="1">
    <location>
        <begin position="6"/>
        <end position="27"/>
    </location>
</feature>
<comment type="caution">
    <text evidence="2">The sequence shown here is derived from an EMBL/GenBank/DDBJ whole genome shotgun (WGS) entry which is preliminary data.</text>
</comment>
<evidence type="ECO:0000256" key="1">
    <source>
        <dbReference type="SAM" id="Phobius"/>
    </source>
</evidence>
<gene>
    <name evidence="2" type="ORF">GCM10022414_24860</name>
</gene>
<dbReference type="Proteomes" id="UP001500392">
    <property type="component" value="Unassembled WGS sequence"/>
</dbReference>
<evidence type="ECO:0000313" key="2">
    <source>
        <dbReference type="EMBL" id="GAA4098828.1"/>
    </source>
</evidence>
<evidence type="ECO:0008006" key="4">
    <source>
        <dbReference type="Google" id="ProtNLM"/>
    </source>
</evidence>
<proteinExistence type="predicted"/>
<keyword evidence="1" id="KW-0472">Membrane</keyword>
<name>A0ABP7WXP0_9GAMM</name>
<protein>
    <recommendedName>
        <fullName evidence="4">Cbb3-type cytochrome c oxidase subunit 3</fullName>
    </recommendedName>
</protein>
<dbReference type="RefSeq" id="WP_344936450.1">
    <property type="nucleotide sequence ID" value="NZ_BAABDM010000004.1"/>
</dbReference>
<accession>A0ABP7WXP0</accession>
<keyword evidence="1" id="KW-0812">Transmembrane</keyword>
<dbReference type="EMBL" id="BAABDM010000004">
    <property type="protein sequence ID" value="GAA4098828.1"/>
    <property type="molecule type" value="Genomic_DNA"/>
</dbReference>
<keyword evidence="3" id="KW-1185">Reference proteome</keyword>
<organism evidence="2 3">
    <name type="scientific">Zhongshania borealis</name>
    <dbReference type="NCBI Taxonomy" id="889488"/>
    <lineage>
        <taxon>Bacteria</taxon>
        <taxon>Pseudomonadati</taxon>
        <taxon>Pseudomonadota</taxon>
        <taxon>Gammaproteobacteria</taxon>
        <taxon>Cellvibrionales</taxon>
        <taxon>Spongiibacteraceae</taxon>
        <taxon>Zhongshania</taxon>
    </lineage>
</organism>
<keyword evidence="1" id="KW-1133">Transmembrane helix</keyword>
<reference evidence="3" key="1">
    <citation type="journal article" date="2019" name="Int. J. Syst. Evol. Microbiol.">
        <title>The Global Catalogue of Microorganisms (GCM) 10K type strain sequencing project: providing services to taxonomists for standard genome sequencing and annotation.</title>
        <authorList>
            <consortium name="The Broad Institute Genomics Platform"/>
            <consortium name="The Broad Institute Genome Sequencing Center for Infectious Disease"/>
            <person name="Wu L."/>
            <person name="Ma J."/>
        </authorList>
    </citation>
    <scope>NUCLEOTIDE SEQUENCE [LARGE SCALE GENOMIC DNA]</scope>
    <source>
        <strain evidence="3">JCM 17304</strain>
    </source>
</reference>
<sequence>MVAEIMPVEIVITAAILALSMTILFFYHKSDDKRRWEQLMAQAANDHDELD</sequence>
<evidence type="ECO:0000313" key="3">
    <source>
        <dbReference type="Proteomes" id="UP001500392"/>
    </source>
</evidence>